<organism evidence="2 3">
    <name type="scientific">Neoarthrinium moseri</name>
    <dbReference type="NCBI Taxonomy" id="1658444"/>
    <lineage>
        <taxon>Eukaryota</taxon>
        <taxon>Fungi</taxon>
        <taxon>Dikarya</taxon>
        <taxon>Ascomycota</taxon>
        <taxon>Pezizomycotina</taxon>
        <taxon>Sordariomycetes</taxon>
        <taxon>Xylariomycetidae</taxon>
        <taxon>Amphisphaeriales</taxon>
        <taxon>Apiosporaceae</taxon>
        <taxon>Neoarthrinium</taxon>
    </lineage>
</organism>
<evidence type="ECO:0000313" key="2">
    <source>
        <dbReference type="EMBL" id="KAI1876633.1"/>
    </source>
</evidence>
<feature type="region of interest" description="Disordered" evidence="1">
    <location>
        <begin position="259"/>
        <end position="328"/>
    </location>
</feature>
<dbReference type="OrthoDB" id="191139at2759"/>
<comment type="caution">
    <text evidence="2">The sequence shown here is derived from an EMBL/GenBank/DDBJ whole genome shotgun (WGS) entry which is preliminary data.</text>
</comment>
<reference evidence="2" key="1">
    <citation type="submission" date="2021-03" db="EMBL/GenBank/DDBJ databases">
        <title>Revisited historic fungal species revealed as producer of novel bioactive compounds through whole genome sequencing and comparative genomics.</title>
        <authorList>
            <person name="Vignolle G.A."/>
            <person name="Hochenegger N."/>
            <person name="Mach R.L."/>
            <person name="Mach-Aigner A.R."/>
            <person name="Javad Rahimi M."/>
            <person name="Salim K.A."/>
            <person name="Chan C.M."/>
            <person name="Lim L.B.L."/>
            <person name="Cai F."/>
            <person name="Druzhinina I.S."/>
            <person name="U'Ren J.M."/>
            <person name="Derntl C."/>
        </authorList>
    </citation>
    <scope>NUCLEOTIDE SEQUENCE</scope>
    <source>
        <strain evidence="2">TUCIM 5799</strain>
    </source>
</reference>
<feature type="compositionally biased region" description="Polar residues" evidence="1">
    <location>
        <begin position="217"/>
        <end position="234"/>
    </location>
</feature>
<sequence length="328" mass="37783">MGLMTYDKYFLKRGYICSVPDCEDDHSLMQPDKRLSQRDLTAMMHDHNCGLVVDGLWGRADLVFPFAVYEAKKRASSFPEAEEQVYDACKMYLAMLDDLARNPDNVAKYQTEESSKHQLFAFVSCGSDWQVFIAWNMEGSINVETIWEGDVKKFTAAFDLICIVDQIHEYAIHQHREFVMKHLEAWHSRHQKTLAPIKEALLEIDATSPSFGYPGDTSMSDPDPTQSDTESDTSAYDYEEIANSYDLYKEPAEWLRLKKQSKDSRRKKANKTRRRNASLRKHTLVDDVQETPKRKRGQGRPPKGQSAKKVSKRGRGRPKMSRRAARLT</sequence>
<evidence type="ECO:0000256" key="1">
    <source>
        <dbReference type="SAM" id="MobiDB-lite"/>
    </source>
</evidence>
<accession>A0A9P9WRL6</accession>
<evidence type="ECO:0000313" key="3">
    <source>
        <dbReference type="Proteomes" id="UP000829685"/>
    </source>
</evidence>
<dbReference type="EMBL" id="JAFIMR010000007">
    <property type="protein sequence ID" value="KAI1876633.1"/>
    <property type="molecule type" value="Genomic_DNA"/>
</dbReference>
<gene>
    <name evidence="2" type="ORF">JX265_004159</name>
</gene>
<feature type="region of interest" description="Disordered" evidence="1">
    <location>
        <begin position="212"/>
        <end position="235"/>
    </location>
</feature>
<dbReference type="AlphaFoldDB" id="A0A9P9WRL6"/>
<protein>
    <submittedName>
        <fullName evidence="2">Uncharacterized protein</fullName>
    </submittedName>
</protein>
<proteinExistence type="predicted"/>
<keyword evidence="3" id="KW-1185">Reference proteome</keyword>
<name>A0A9P9WRL6_9PEZI</name>
<feature type="compositionally biased region" description="Basic residues" evidence="1">
    <location>
        <begin position="309"/>
        <end position="328"/>
    </location>
</feature>
<dbReference type="Proteomes" id="UP000829685">
    <property type="component" value="Unassembled WGS sequence"/>
</dbReference>
<feature type="compositionally biased region" description="Basic residues" evidence="1">
    <location>
        <begin position="264"/>
        <end position="282"/>
    </location>
</feature>